<name>A0A2K1J428_PHYPA</name>
<evidence type="ECO:0000256" key="1">
    <source>
        <dbReference type="ARBA" id="ARBA00004496"/>
    </source>
</evidence>
<feature type="compositionally biased region" description="Low complexity" evidence="5">
    <location>
        <begin position="25"/>
        <end position="38"/>
    </location>
</feature>
<evidence type="ECO:0000256" key="4">
    <source>
        <dbReference type="PIRNR" id="PIRNR028043"/>
    </source>
</evidence>
<comment type="similarity">
    <text evidence="2">Belongs to the phosphatase 2A regulatory subunit B56 family.</text>
</comment>
<dbReference type="KEGG" id="ppp:112294602"/>
<dbReference type="GO" id="GO:0000159">
    <property type="term" value="C:protein phosphatase type 2A complex"/>
    <property type="evidence" value="ECO:0007669"/>
    <property type="project" value="UniProtKB-UniRule"/>
</dbReference>
<dbReference type="Proteomes" id="UP000006727">
    <property type="component" value="Chromosome 17"/>
</dbReference>
<dbReference type="InterPro" id="IPR016024">
    <property type="entry name" value="ARM-type_fold"/>
</dbReference>
<dbReference type="PIRSF" id="PIRSF028043">
    <property type="entry name" value="PP2A_B56"/>
    <property type="match status" value="1"/>
</dbReference>
<evidence type="ECO:0000256" key="5">
    <source>
        <dbReference type="SAM" id="MobiDB-lite"/>
    </source>
</evidence>
<dbReference type="InterPro" id="IPR011989">
    <property type="entry name" value="ARM-like"/>
</dbReference>
<dbReference type="OrthoDB" id="10264446at2759"/>
<feature type="region of interest" description="Disordered" evidence="5">
    <location>
        <begin position="502"/>
        <end position="551"/>
    </location>
</feature>
<reference evidence="8" key="3">
    <citation type="submission" date="2020-12" db="UniProtKB">
        <authorList>
            <consortium name="EnsemblPlants"/>
        </authorList>
    </citation>
    <scope>IDENTIFICATION</scope>
</reference>
<protein>
    <recommendedName>
        <fullName evidence="4">Serine/threonine protein phosphatase 2A regulatory subunit</fullName>
    </recommendedName>
</protein>
<dbReference type="RefSeq" id="XP_024401016.1">
    <property type="nucleotide sequence ID" value="XM_024545248.2"/>
</dbReference>
<dbReference type="EMBL" id="ABEU02000017">
    <property type="protein sequence ID" value="PNR36289.1"/>
    <property type="molecule type" value="Genomic_DNA"/>
</dbReference>
<dbReference type="Gramene" id="Pp3c17_15560V3.2">
    <property type="protein sequence ID" value="Pp3c17_15560V3.2"/>
    <property type="gene ID" value="Pp3c17_15560"/>
</dbReference>
<dbReference type="SUPFAM" id="SSF48371">
    <property type="entry name" value="ARM repeat"/>
    <property type="match status" value="1"/>
</dbReference>
<evidence type="ECO:0000313" key="8">
    <source>
        <dbReference type="EnsemblPlants" id="Pp3c17_15560V3.1"/>
    </source>
</evidence>
<dbReference type="FunCoup" id="A0A2K1J428">
    <property type="interactions" value="4122"/>
</dbReference>
<gene>
    <name evidence="9" type="primary">LOC112294602</name>
    <name evidence="8" type="synonym">LOC112294053</name>
    <name evidence="6" type="ORF">PHYPA_022132</name>
    <name evidence="7" type="ORF">PHYPA_022140</name>
</gene>
<dbReference type="GO" id="GO:0072542">
    <property type="term" value="F:protein phosphatase activator activity"/>
    <property type="evidence" value="ECO:0000318"/>
    <property type="project" value="GO_Central"/>
</dbReference>
<dbReference type="EnsemblPlants" id="Pp3c17_15560V3.2">
    <property type="protein sequence ID" value="Pp3c17_15560V3.2"/>
    <property type="gene ID" value="Pp3c17_15560"/>
</dbReference>
<dbReference type="Gramene" id="Pp3c17_15560V3.1">
    <property type="protein sequence ID" value="Pp3c17_15560V3.1"/>
    <property type="gene ID" value="Pp3c17_15560"/>
</dbReference>
<proteinExistence type="inferred from homology"/>
<comment type="function">
    <text evidence="4">The B regulatory subunit might modulate substrate selectivity and catalytic activity, and also might direct the localization of the catalytic enzyme to a particular subcellular compartment.</text>
</comment>
<feature type="compositionally biased region" description="Basic and acidic residues" evidence="5">
    <location>
        <begin position="15"/>
        <end position="24"/>
    </location>
</feature>
<organism evidence="6">
    <name type="scientific">Physcomitrium patens</name>
    <name type="common">Spreading-leaved earth moss</name>
    <name type="synonym">Physcomitrella patens</name>
    <dbReference type="NCBI Taxonomy" id="3218"/>
    <lineage>
        <taxon>Eukaryota</taxon>
        <taxon>Viridiplantae</taxon>
        <taxon>Streptophyta</taxon>
        <taxon>Embryophyta</taxon>
        <taxon>Bryophyta</taxon>
        <taxon>Bryophytina</taxon>
        <taxon>Bryopsida</taxon>
        <taxon>Funariidae</taxon>
        <taxon>Funariales</taxon>
        <taxon>Funariaceae</taxon>
        <taxon>Physcomitrium</taxon>
    </lineage>
</organism>
<dbReference type="PaxDb" id="3218-PP1S98_213V6.1"/>
<dbReference type="Gramene" id="Pp3c17_15690V3.2">
    <property type="protein sequence ID" value="Pp3c17_15690V3.2"/>
    <property type="gene ID" value="Pp3c17_15690"/>
</dbReference>
<evidence type="ECO:0000313" key="10">
    <source>
        <dbReference type="Proteomes" id="UP000006727"/>
    </source>
</evidence>
<dbReference type="GO" id="GO:0005737">
    <property type="term" value="C:cytoplasm"/>
    <property type="evidence" value="ECO:0007669"/>
    <property type="project" value="UniProtKB-SubCell"/>
</dbReference>
<sequence>MVFKLKRVMQRGTKGKNDNNEKADASASAPNTSASAPAGVVGQAAASKAGNNVGARAAVGAPGGIKAGGPAAGAQAGGRQVDAGKMAPGAFEALPSFRDVPTSDRQSLFVRKLVLCCHTFDFTDPTKNVREKEIKRQTLLELVDYVTSGSGKFTEAVFEDITRMLAANLFRTLPPSSHENTGSENFDPEEEEPTMEPAWPHLQIVYEFLLRYVVSSETDAKLAKRYIDHSFVLRLLDLFDSEDPREREYLKTILHRIYGKFMVHRPFIRKAINNIFYRFIFETEKHNGIAELLEILGSIINGFALPLKEEHKLFLARALTPLHKPKCVSMYHQQLSYCIIQFVEKDFKLADVVIRGLLRYWPVTNSQKEVLFLGELEEVLEATQSAEFQRCMVPLFRQIGRCLNSSHFQVAERALFLWNNDHIVSLVAQNRLVVLPIIFPALERNTRSHWNQAVHGLTLNVRKMFLEMDQELFQECQRKYQEDEAKAKGMEEVREQTWKRLEAAGRQSSNSSSDNALASSNDVPIVRTVAKGTSGTGTPIAAQGAAPMLGK</sequence>
<dbReference type="EnsemblPlants" id="Pp3c17_15690V3.1">
    <property type="protein sequence ID" value="Pp3c17_15690V3.1"/>
    <property type="gene ID" value="Pp3c17_15690"/>
</dbReference>
<keyword evidence="10" id="KW-1185">Reference proteome</keyword>
<dbReference type="EMBL" id="ABEU02000017">
    <property type="protein sequence ID" value="PNR36281.1"/>
    <property type="molecule type" value="Genomic_DNA"/>
</dbReference>
<feature type="compositionally biased region" description="Polar residues" evidence="5">
    <location>
        <begin position="174"/>
        <end position="184"/>
    </location>
</feature>
<dbReference type="Gene3D" id="1.25.10.10">
    <property type="entry name" value="Leucine-rich Repeat Variant"/>
    <property type="match status" value="1"/>
</dbReference>
<evidence type="ECO:0000256" key="2">
    <source>
        <dbReference type="ARBA" id="ARBA00009745"/>
    </source>
</evidence>
<dbReference type="OMA" id="SNHEITG"/>
<evidence type="ECO:0000256" key="3">
    <source>
        <dbReference type="ARBA" id="ARBA00022490"/>
    </source>
</evidence>
<dbReference type="PANTHER" id="PTHR10257:SF3">
    <property type="entry name" value="SERINE_THREONINE-PROTEIN PHOSPHATASE 2A 56 KDA REGULATORY SUBUNIT GAMMA ISOFORM"/>
    <property type="match status" value="1"/>
</dbReference>
<dbReference type="Pfam" id="PF01603">
    <property type="entry name" value="B56"/>
    <property type="match status" value="1"/>
</dbReference>
<dbReference type="GO" id="GO:0007165">
    <property type="term" value="P:signal transduction"/>
    <property type="evidence" value="ECO:0007669"/>
    <property type="project" value="InterPro"/>
</dbReference>
<evidence type="ECO:0000313" key="9">
    <source>
        <dbReference type="EnsemblPlants" id="Pp3c17_15690V3.1"/>
    </source>
</evidence>
<feature type="region of interest" description="Disordered" evidence="5">
    <location>
        <begin position="174"/>
        <end position="193"/>
    </location>
</feature>
<keyword evidence="3" id="KW-0963">Cytoplasm</keyword>
<evidence type="ECO:0000313" key="7">
    <source>
        <dbReference type="EMBL" id="PNR36289.1"/>
    </source>
</evidence>
<dbReference type="Gramene" id="Pp3c17_15690V3.1">
    <property type="protein sequence ID" value="Pp3c17_15690V3.1"/>
    <property type="gene ID" value="Pp3c17_15690"/>
</dbReference>
<dbReference type="EnsemblPlants" id="Pp3c17_15690V3.2">
    <property type="protein sequence ID" value="Pp3c17_15690V3.2"/>
    <property type="gene ID" value="Pp3c17_15690"/>
</dbReference>
<dbReference type="FunFam" id="1.25.10.10:FF:000041">
    <property type="entry name" value="Serine/threonine protein phosphatase 2A regulatory subunit"/>
    <property type="match status" value="1"/>
</dbReference>
<dbReference type="GO" id="GO:0051177">
    <property type="term" value="P:meiotic sister chromatid cohesion"/>
    <property type="evidence" value="ECO:0000318"/>
    <property type="project" value="GO_Central"/>
</dbReference>
<dbReference type="EnsemblPlants" id="Pp3c17_15560V3.1">
    <property type="protein sequence ID" value="Pp3c17_15560V3.1"/>
    <property type="gene ID" value="Pp3c17_15560"/>
</dbReference>
<dbReference type="InterPro" id="IPR002554">
    <property type="entry name" value="PP2A_B56"/>
</dbReference>
<reference evidence="6 10" key="1">
    <citation type="journal article" date="2008" name="Science">
        <title>The Physcomitrella genome reveals evolutionary insights into the conquest of land by plants.</title>
        <authorList>
            <person name="Rensing S."/>
            <person name="Lang D."/>
            <person name="Zimmer A."/>
            <person name="Terry A."/>
            <person name="Salamov A."/>
            <person name="Shapiro H."/>
            <person name="Nishiyama T."/>
            <person name="Perroud P.-F."/>
            <person name="Lindquist E."/>
            <person name="Kamisugi Y."/>
            <person name="Tanahashi T."/>
            <person name="Sakakibara K."/>
            <person name="Fujita T."/>
            <person name="Oishi K."/>
            <person name="Shin-I T."/>
            <person name="Kuroki Y."/>
            <person name="Toyoda A."/>
            <person name="Suzuki Y."/>
            <person name="Hashimoto A."/>
            <person name="Yamaguchi K."/>
            <person name="Sugano A."/>
            <person name="Kohara Y."/>
            <person name="Fujiyama A."/>
            <person name="Anterola A."/>
            <person name="Aoki S."/>
            <person name="Ashton N."/>
            <person name="Barbazuk W.B."/>
            <person name="Barker E."/>
            <person name="Bennetzen J."/>
            <person name="Bezanilla M."/>
            <person name="Blankenship R."/>
            <person name="Cho S.H."/>
            <person name="Dutcher S."/>
            <person name="Estelle M."/>
            <person name="Fawcett J.A."/>
            <person name="Gundlach H."/>
            <person name="Hanada K."/>
            <person name="Heyl A."/>
            <person name="Hicks K.A."/>
            <person name="Hugh J."/>
            <person name="Lohr M."/>
            <person name="Mayer K."/>
            <person name="Melkozernov A."/>
            <person name="Murata T."/>
            <person name="Nelson D."/>
            <person name="Pils B."/>
            <person name="Prigge M."/>
            <person name="Reiss B."/>
            <person name="Renner T."/>
            <person name="Rombauts S."/>
            <person name="Rushton P."/>
            <person name="Sanderfoot A."/>
            <person name="Schween G."/>
            <person name="Shiu S.-H."/>
            <person name="Stueber K."/>
            <person name="Theodoulou F.L."/>
            <person name="Tu H."/>
            <person name="Van de Peer Y."/>
            <person name="Verrier P.J."/>
            <person name="Waters E."/>
            <person name="Wood A."/>
            <person name="Yang L."/>
            <person name="Cove D."/>
            <person name="Cuming A."/>
            <person name="Hasebe M."/>
            <person name="Lucas S."/>
            <person name="Mishler D.B."/>
            <person name="Reski R."/>
            <person name="Grigoriev I."/>
            <person name="Quatrano R.S."/>
            <person name="Boore J.L."/>
        </authorList>
    </citation>
    <scope>NUCLEOTIDE SEQUENCE [LARGE SCALE GENOMIC DNA]</scope>
    <source>
        <strain evidence="8 10">cv. Gransden 2004</strain>
    </source>
</reference>
<dbReference type="GeneID" id="112294602"/>
<reference evidence="6 10" key="2">
    <citation type="journal article" date="2018" name="Plant J.">
        <title>The Physcomitrella patens chromosome-scale assembly reveals moss genome structure and evolution.</title>
        <authorList>
            <person name="Lang D."/>
            <person name="Ullrich K.K."/>
            <person name="Murat F."/>
            <person name="Fuchs J."/>
            <person name="Jenkins J."/>
            <person name="Haas F.B."/>
            <person name="Piednoel M."/>
            <person name="Gundlach H."/>
            <person name="Van Bel M."/>
            <person name="Meyberg R."/>
            <person name="Vives C."/>
            <person name="Morata J."/>
            <person name="Symeonidi A."/>
            <person name="Hiss M."/>
            <person name="Muchero W."/>
            <person name="Kamisugi Y."/>
            <person name="Saleh O."/>
            <person name="Blanc G."/>
            <person name="Decker E.L."/>
            <person name="van Gessel N."/>
            <person name="Grimwood J."/>
            <person name="Hayes R.D."/>
            <person name="Graham S.W."/>
            <person name="Gunter L.E."/>
            <person name="McDaniel S.F."/>
            <person name="Hoernstein S.N.W."/>
            <person name="Larsson A."/>
            <person name="Li F.W."/>
            <person name="Perroud P.F."/>
            <person name="Phillips J."/>
            <person name="Ranjan P."/>
            <person name="Rokshar D.S."/>
            <person name="Rothfels C.J."/>
            <person name="Schneider L."/>
            <person name="Shu S."/>
            <person name="Stevenson D.W."/>
            <person name="Thummler F."/>
            <person name="Tillich M."/>
            <person name="Villarreal Aguilar J.C."/>
            <person name="Widiez T."/>
            <person name="Wong G.K."/>
            <person name="Wymore A."/>
            <person name="Zhang Y."/>
            <person name="Zimmer A.D."/>
            <person name="Quatrano R.S."/>
            <person name="Mayer K.F.X."/>
            <person name="Goodstein D."/>
            <person name="Casacuberta J.M."/>
            <person name="Vandepoele K."/>
            <person name="Reski R."/>
            <person name="Cuming A.C."/>
            <person name="Tuskan G.A."/>
            <person name="Maumus F."/>
            <person name="Salse J."/>
            <person name="Schmutz J."/>
            <person name="Rensing S.A."/>
        </authorList>
    </citation>
    <scope>NUCLEOTIDE SEQUENCE [LARGE SCALE GENOMIC DNA]</scope>
    <source>
        <strain evidence="8 10">cv. Gransden 2004</strain>
    </source>
</reference>
<dbReference type="PANTHER" id="PTHR10257">
    <property type="entry name" value="SERINE/THREONINE PROTEIN PHOSPHATASE 2A PP2A REGULATORY SUBUNIT B"/>
    <property type="match status" value="1"/>
</dbReference>
<feature type="region of interest" description="Disordered" evidence="5">
    <location>
        <begin position="1"/>
        <end position="44"/>
    </location>
</feature>
<dbReference type="STRING" id="3218.A0A2K1J428"/>
<feature type="compositionally biased region" description="Low complexity" evidence="5">
    <location>
        <begin position="508"/>
        <end position="522"/>
    </location>
</feature>
<comment type="subcellular location">
    <subcellularLocation>
        <location evidence="1">Cytoplasm</location>
    </subcellularLocation>
</comment>
<evidence type="ECO:0000313" key="6">
    <source>
        <dbReference type="EMBL" id="PNR36281.1"/>
    </source>
</evidence>
<accession>A0A2K1J428</accession>
<dbReference type="AlphaFoldDB" id="A0A2K1J428"/>